<dbReference type="Proteomes" id="UP000234323">
    <property type="component" value="Unassembled WGS sequence"/>
</dbReference>
<comment type="caution">
    <text evidence="1">The sequence shown here is derived from an EMBL/GenBank/DDBJ whole genome shotgun (WGS) entry which is preliminary data.</text>
</comment>
<gene>
    <name evidence="1" type="ORF">RhiirA4_451203</name>
</gene>
<proteinExistence type="predicted"/>
<evidence type="ECO:0000313" key="1">
    <source>
        <dbReference type="EMBL" id="PKY38244.1"/>
    </source>
</evidence>
<reference evidence="1 2" key="1">
    <citation type="submission" date="2015-10" db="EMBL/GenBank/DDBJ databases">
        <title>Genome analyses suggest a sexual origin of heterokaryosis in a supposedly ancient asexual fungus.</title>
        <authorList>
            <person name="Ropars J."/>
            <person name="Sedzielewska K."/>
            <person name="Noel J."/>
            <person name="Charron P."/>
            <person name="Farinelli L."/>
            <person name="Marton T."/>
            <person name="Kruger M."/>
            <person name="Pelin A."/>
            <person name="Brachmann A."/>
            <person name="Corradi N."/>
        </authorList>
    </citation>
    <scope>NUCLEOTIDE SEQUENCE [LARGE SCALE GENOMIC DNA]</scope>
    <source>
        <strain evidence="1 2">A4</strain>
    </source>
</reference>
<protein>
    <submittedName>
        <fullName evidence="1">Uncharacterized protein</fullName>
    </submittedName>
</protein>
<dbReference type="AlphaFoldDB" id="A0A2I1FV44"/>
<organism evidence="1 2">
    <name type="scientific">Rhizophagus irregularis</name>
    <dbReference type="NCBI Taxonomy" id="588596"/>
    <lineage>
        <taxon>Eukaryota</taxon>
        <taxon>Fungi</taxon>
        <taxon>Fungi incertae sedis</taxon>
        <taxon>Mucoromycota</taxon>
        <taxon>Glomeromycotina</taxon>
        <taxon>Glomeromycetes</taxon>
        <taxon>Glomerales</taxon>
        <taxon>Glomeraceae</taxon>
        <taxon>Rhizophagus</taxon>
    </lineage>
</organism>
<evidence type="ECO:0000313" key="2">
    <source>
        <dbReference type="Proteomes" id="UP000234323"/>
    </source>
</evidence>
<name>A0A2I1FV44_9GLOM</name>
<dbReference type="EMBL" id="LLXI01000022">
    <property type="protein sequence ID" value="PKY38244.1"/>
    <property type="molecule type" value="Genomic_DNA"/>
</dbReference>
<keyword evidence="2" id="KW-1185">Reference proteome</keyword>
<dbReference type="VEuPathDB" id="FungiDB:RhiirA1_468511"/>
<dbReference type="OrthoDB" id="2427164at2759"/>
<accession>A0A2I1FV44</accession>
<sequence>MEKLSNRKKIDNDYYIELLFLEKFLKDNDIEVKEYKKGEFKIIDEEKKKTRLILEGEAKGKKLHGKIDIIENALLINEYNLIWNKLIISGGFRKWRKKASDAIWKNEILNSEKLNDLFMYNFKKEFDWQMTLEFISNRTSFSKIQEIAHTV</sequence>